<dbReference type="Proteomes" id="UP000199093">
    <property type="component" value="Unassembled WGS sequence"/>
</dbReference>
<sequence length="369" mass="39870">MLAFGLSLAPGRGRAARGITPASVPGLVAWYDAFDQTTLFQSSFGGDAVSSNGAPIGMALPGNRREPELSGALTFPDLVWTDNGDGSYTRDNDSGFSAFYLNTGHSASYFIGKLIRVSFDYTLEADSPSRILVYRRGQSDQGNESFAVGAFGTSGRYDGYIRVVGPSDRPVWIDSNGGKYTIRNFRLREVVGQVLMQTTAAARPTYGASGSHRWIAGDGVDDVLQLAEPVQYQTLIMVLSHAVVQAAVVALVGAVAGGGTHYVHIADATTLSLDGGTMKTGRWKQNDGPWTSKERNPVAPGRDLLSRTPYVLSAELEEPQEFRNLLHFENGSTVRYGNVRIYGAAFYDRILTDAEHTLVYRYMAGKAGL</sequence>
<evidence type="ECO:0000313" key="1">
    <source>
        <dbReference type="EMBL" id="SDJ21277.1"/>
    </source>
</evidence>
<dbReference type="OrthoDB" id="7865318at2"/>
<dbReference type="RefSeq" id="WP_131821849.1">
    <property type="nucleotide sequence ID" value="NZ_FNEJ01000022.1"/>
</dbReference>
<gene>
    <name evidence="1" type="ORF">SAMN04487993_10227</name>
</gene>
<dbReference type="STRING" id="555512.SAMN04487993_10227"/>
<name>A0A1G8RWF9_9RHOB</name>
<reference evidence="1 2" key="1">
    <citation type="submission" date="2016-10" db="EMBL/GenBank/DDBJ databases">
        <authorList>
            <person name="de Groot N.N."/>
        </authorList>
    </citation>
    <scope>NUCLEOTIDE SEQUENCE [LARGE SCALE GENOMIC DNA]</scope>
    <source>
        <strain evidence="1 2">DSM 26424</strain>
    </source>
</reference>
<proteinExistence type="predicted"/>
<organism evidence="1 2">
    <name type="scientific">Salipiger marinus</name>
    <dbReference type="NCBI Taxonomy" id="555512"/>
    <lineage>
        <taxon>Bacteria</taxon>
        <taxon>Pseudomonadati</taxon>
        <taxon>Pseudomonadota</taxon>
        <taxon>Alphaproteobacteria</taxon>
        <taxon>Rhodobacterales</taxon>
        <taxon>Roseobacteraceae</taxon>
        <taxon>Salipiger</taxon>
    </lineage>
</organism>
<dbReference type="AlphaFoldDB" id="A0A1G8RWF9"/>
<evidence type="ECO:0000313" key="2">
    <source>
        <dbReference type="Proteomes" id="UP000199093"/>
    </source>
</evidence>
<keyword evidence="2" id="KW-1185">Reference proteome</keyword>
<accession>A0A1G8RWF9</accession>
<dbReference type="EMBL" id="FNEJ01000022">
    <property type="protein sequence ID" value="SDJ21277.1"/>
    <property type="molecule type" value="Genomic_DNA"/>
</dbReference>
<protein>
    <submittedName>
        <fullName evidence="1">Uncharacterized protein</fullName>
    </submittedName>
</protein>